<proteinExistence type="predicted"/>
<evidence type="ECO:0008006" key="4">
    <source>
        <dbReference type="Google" id="ProtNLM"/>
    </source>
</evidence>
<keyword evidence="3" id="KW-1185">Reference proteome</keyword>
<evidence type="ECO:0000313" key="3">
    <source>
        <dbReference type="Proteomes" id="UP000680638"/>
    </source>
</evidence>
<evidence type="ECO:0000313" key="2">
    <source>
        <dbReference type="EMBL" id="GIO68484.1"/>
    </source>
</evidence>
<comment type="caution">
    <text evidence="2">The sequence shown here is derived from an EMBL/GenBank/DDBJ whole genome shotgun (WGS) entry which is preliminary data.</text>
</comment>
<gene>
    <name evidence="2" type="ORF">J21TS3_33050</name>
</gene>
<sequence length="46" mass="5069">MDDGIHIIRTAKQQLQNAKPGFVHPAPGKPEQQRNDKGYAQPGCVK</sequence>
<dbReference type="Proteomes" id="UP000680638">
    <property type="component" value="Unassembled WGS sequence"/>
</dbReference>
<organism evidence="2 3">
    <name type="scientific">Paenibacillus cookii</name>
    <dbReference type="NCBI Taxonomy" id="157839"/>
    <lineage>
        <taxon>Bacteria</taxon>
        <taxon>Bacillati</taxon>
        <taxon>Bacillota</taxon>
        <taxon>Bacilli</taxon>
        <taxon>Bacillales</taxon>
        <taxon>Paenibacillaceae</taxon>
        <taxon>Paenibacillus</taxon>
    </lineage>
</organism>
<accession>A0ABQ4LYY1</accession>
<dbReference type="EMBL" id="BORW01000018">
    <property type="protein sequence ID" value="GIO68484.1"/>
    <property type="molecule type" value="Genomic_DNA"/>
</dbReference>
<protein>
    <recommendedName>
        <fullName evidence="4">Transposase IS204/IS1001/IS1096/IS1165 DDE domain-containing protein</fullName>
    </recommendedName>
</protein>
<feature type="region of interest" description="Disordered" evidence="1">
    <location>
        <begin position="1"/>
        <end position="46"/>
    </location>
</feature>
<reference evidence="2 3" key="1">
    <citation type="submission" date="2021-03" db="EMBL/GenBank/DDBJ databases">
        <title>Antimicrobial resistance genes in bacteria isolated from Japanese honey, and their potential for conferring macrolide and lincosamide resistance in the American foulbrood pathogen Paenibacillus larvae.</title>
        <authorList>
            <person name="Okamoto M."/>
            <person name="Kumagai M."/>
            <person name="Kanamori H."/>
            <person name="Takamatsu D."/>
        </authorList>
    </citation>
    <scope>NUCLEOTIDE SEQUENCE [LARGE SCALE GENOMIC DNA]</scope>
    <source>
        <strain evidence="2 3">J21TS3</strain>
    </source>
</reference>
<evidence type="ECO:0000256" key="1">
    <source>
        <dbReference type="SAM" id="MobiDB-lite"/>
    </source>
</evidence>
<name>A0ABQ4LYY1_9BACL</name>